<evidence type="ECO:0000259" key="1">
    <source>
        <dbReference type="PROSITE" id="PS51159"/>
    </source>
</evidence>
<feature type="domain" description="CBM21" evidence="1">
    <location>
        <begin position="1"/>
        <end position="103"/>
    </location>
</feature>
<sequence>MSVRLIYAKAKRLSDRYRVYGRIEVASLGYHKEVACRHDAFGRWADTLAGYVMSLPAGKEEWSFQVEKGLSGSSERTRFAIRYASQDQTTYWDNNHGADYAVGTHGRGTGWDFPTLAIGSEVLCYKASLDSGQLSGKVAVKNLAYDKSVHVRYSIDDWATYHEVPARYVASDWNNQEDFPTVYEGELWEFSVGISRPVGAVKFAIRYAVAGAEYWDNNISRNYTVTPQAGLVR</sequence>
<dbReference type="PROSITE" id="PS51159">
    <property type="entry name" value="CBM21"/>
    <property type="match status" value="2"/>
</dbReference>
<evidence type="ECO:0000313" key="2">
    <source>
        <dbReference type="EMBL" id="AUX40505.1"/>
    </source>
</evidence>
<reference evidence="2 3" key="1">
    <citation type="submission" date="2015-09" db="EMBL/GenBank/DDBJ databases">
        <title>Sorangium comparison.</title>
        <authorList>
            <person name="Zaburannyi N."/>
            <person name="Bunk B."/>
            <person name="Overmann J."/>
            <person name="Mueller R."/>
        </authorList>
    </citation>
    <scope>NUCLEOTIDE SEQUENCE [LARGE SCALE GENOMIC DNA]</scope>
    <source>
        <strain evidence="2 3">So ce26</strain>
    </source>
</reference>
<organism evidence="2 3">
    <name type="scientific">Sorangium cellulosum</name>
    <name type="common">Polyangium cellulosum</name>
    <dbReference type="NCBI Taxonomy" id="56"/>
    <lineage>
        <taxon>Bacteria</taxon>
        <taxon>Pseudomonadati</taxon>
        <taxon>Myxococcota</taxon>
        <taxon>Polyangia</taxon>
        <taxon>Polyangiales</taxon>
        <taxon>Polyangiaceae</taxon>
        <taxon>Sorangium</taxon>
    </lineage>
</organism>
<dbReference type="PANTHER" id="PTHR12307:SF55">
    <property type="entry name" value="PROTEIN PHOSPHATASE 1 REGULATORY SUBUNIT 3E"/>
    <property type="match status" value="1"/>
</dbReference>
<evidence type="ECO:0000313" key="3">
    <source>
        <dbReference type="Proteomes" id="UP000238348"/>
    </source>
</evidence>
<dbReference type="InterPro" id="IPR050782">
    <property type="entry name" value="PP1_regulatory_subunit_3"/>
</dbReference>
<dbReference type="GO" id="GO:0008157">
    <property type="term" value="F:protein phosphatase 1 binding"/>
    <property type="evidence" value="ECO:0007669"/>
    <property type="project" value="TreeGrafter"/>
</dbReference>
<dbReference type="RefSeq" id="WP_104978297.1">
    <property type="nucleotide sequence ID" value="NZ_CP012673.1"/>
</dbReference>
<dbReference type="Gene3D" id="2.60.40.2440">
    <property type="entry name" value="Carbohydrate binding type-21 domain"/>
    <property type="match status" value="2"/>
</dbReference>
<proteinExistence type="predicted"/>
<protein>
    <recommendedName>
        <fullName evidence="1">CBM21 domain-containing protein</fullName>
    </recommendedName>
</protein>
<feature type="domain" description="CBM21" evidence="1">
    <location>
        <begin position="112"/>
        <end position="226"/>
    </location>
</feature>
<gene>
    <name evidence="2" type="ORF">SOCE26_019060</name>
</gene>
<dbReference type="EMBL" id="CP012673">
    <property type="protein sequence ID" value="AUX40505.1"/>
    <property type="molecule type" value="Genomic_DNA"/>
</dbReference>
<dbReference type="InterPro" id="IPR005036">
    <property type="entry name" value="CBM21_dom"/>
</dbReference>
<dbReference type="PANTHER" id="PTHR12307">
    <property type="entry name" value="PROTEIN PHOSPHATASE 1 REGULATORY SUBUNIT"/>
    <property type="match status" value="1"/>
</dbReference>
<dbReference type="Proteomes" id="UP000238348">
    <property type="component" value="Chromosome"/>
</dbReference>
<accession>A0A2L0EMK3</accession>
<dbReference type="OrthoDB" id="9812537at2"/>
<dbReference type="Pfam" id="PF03370">
    <property type="entry name" value="CBM_21"/>
    <property type="match status" value="2"/>
</dbReference>
<dbReference type="AlphaFoldDB" id="A0A2L0EMK3"/>
<dbReference type="GO" id="GO:0000164">
    <property type="term" value="C:protein phosphatase type 1 complex"/>
    <property type="evidence" value="ECO:0007669"/>
    <property type="project" value="TreeGrafter"/>
</dbReference>
<name>A0A2L0EMK3_SORCE</name>
<dbReference type="InterPro" id="IPR038175">
    <property type="entry name" value="CBM21_dom_sf"/>
</dbReference>